<dbReference type="PROSITE" id="PS50076">
    <property type="entry name" value="DNAJ_2"/>
    <property type="match status" value="1"/>
</dbReference>
<comment type="caution">
    <text evidence="5">The sequence shown here is derived from an EMBL/GenBank/DDBJ whole genome shotgun (WGS) entry which is preliminary data.</text>
</comment>
<dbReference type="SMART" id="SM00271">
    <property type="entry name" value="DnaJ"/>
    <property type="match status" value="1"/>
</dbReference>
<dbReference type="Gene3D" id="1.10.287.110">
    <property type="entry name" value="DnaJ domain"/>
    <property type="match status" value="1"/>
</dbReference>
<evidence type="ECO:0000256" key="2">
    <source>
        <dbReference type="ARBA" id="ARBA00023016"/>
    </source>
</evidence>
<dbReference type="Pfam" id="PF00226">
    <property type="entry name" value="DnaJ"/>
    <property type="match status" value="1"/>
</dbReference>
<sequence length="397" mass="46818">MGEISKNRTIKNVVMLYSIKSLAKHELFNLLNEIKFGNSLLSILRDGIFNSQAKFLSATLHSVKIYDKTIGGFMTVDQALEKLKEAGVTDSIQTVRRWLREGKIKAHRSEYRKAGFLVDAEDLNRFINERTGRDKVAEINTLKTKLNHYTTKYSQLQNDYERLDNEHTELLKKQLNKKKMLVSEDRYTNEFINVFYNLIDSIKKKIMNDRISIDLAFLIANHFEIDEQQEVDLSIWWINEQKHFKKHIAFFSNFVKVGAKLTHVERYMGMIRKYDLTHFLKVDTVDWDKFHTILINWATEDRDVHEALDIIEKQFKEDKEKSEKQYDEWYKNASSGISSFSPEINYREKLGLSSTATNEDIKREYKKLIKILHPDKGGNAKMFQNIKEEFDEFRSSI</sequence>
<evidence type="ECO:0000313" key="5">
    <source>
        <dbReference type="EMBL" id="MFC0559657.1"/>
    </source>
</evidence>
<feature type="coiled-coil region" evidence="3">
    <location>
        <begin position="139"/>
        <end position="173"/>
    </location>
</feature>
<evidence type="ECO:0000256" key="1">
    <source>
        <dbReference type="ARBA" id="ARBA00022705"/>
    </source>
</evidence>
<keyword evidence="2" id="KW-0346">Stress response</keyword>
<proteinExistence type="predicted"/>
<protein>
    <submittedName>
        <fullName evidence="5">DnaJ domain-containing protein</fullName>
    </submittedName>
</protein>
<organism evidence="5 6">
    <name type="scientific">Halalkalibacter alkalisediminis</name>
    <dbReference type="NCBI Taxonomy" id="935616"/>
    <lineage>
        <taxon>Bacteria</taxon>
        <taxon>Bacillati</taxon>
        <taxon>Bacillota</taxon>
        <taxon>Bacilli</taxon>
        <taxon>Bacillales</taxon>
        <taxon>Bacillaceae</taxon>
        <taxon>Halalkalibacter</taxon>
    </lineage>
</organism>
<name>A0ABV6NHC3_9BACI</name>
<reference evidence="5 6" key="1">
    <citation type="submission" date="2024-09" db="EMBL/GenBank/DDBJ databases">
        <authorList>
            <person name="Sun Q."/>
            <person name="Mori K."/>
        </authorList>
    </citation>
    <scope>NUCLEOTIDE SEQUENCE [LARGE SCALE GENOMIC DNA]</scope>
    <source>
        <strain evidence="5 6">NCAIM B.02301</strain>
    </source>
</reference>
<keyword evidence="3" id="KW-0175">Coiled coil</keyword>
<dbReference type="InterPro" id="IPR036869">
    <property type="entry name" value="J_dom_sf"/>
</dbReference>
<gene>
    <name evidence="5" type="ORF">ACFFH4_11430</name>
</gene>
<dbReference type="SUPFAM" id="SSF46565">
    <property type="entry name" value="Chaperone J-domain"/>
    <property type="match status" value="1"/>
</dbReference>
<keyword evidence="6" id="KW-1185">Reference proteome</keyword>
<dbReference type="CDD" id="cd06257">
    <property type="entry name" value="DnaJ"/>
    <property type="match status" value="1"/>
</dbReference>
<evidence type="ECO:0000259" key="4">
    <source>
        <dbReference type="PROSITE" id="PS50076"/>
    </source>
</evidence>
<dbReference type="InterPro" id="IPR001623">
    <property type="entry name" value="DnaJ_domain"/>
</dbReference>
<feature type="domain" description="J" evidence="4">
    <location>
        <begin position="345"/>
        <end position="397"/>
    </location>
</feature>
<evidence type="ECO:0000313" key="6">
    <source>
        <dbReference type="Proteomes" id="UP001589833"/>
    </source>
</evidence>
<evidence type="ECO:0000256" key="3">
    <source>
        <dbReference type="SAM" id="Coils"/>
    </source>
</evidence>
<accession>A0ABV6NHC3</accession>
<dbReference type="Proteomes" id="UP001589833">
    <property type="component" value="Unassembled WGS sequence"/>
</dbReference>
<keyword evidence="1" id="KW-0235">DNA replication</keyword>
<dbReference type="EMBL" id="JBHLTR010000016">
    <property type="protein sequence ID" value="MFC0559657.1"/>
    <property type="molecule type" value="Genomic_DNA"/>
</dbReference>